<dbReference type="SUPFAM" id="SSF46689">
    <property type="entry name" value="Homeodomain-like"/>
    <property type="match status" value="1"/>
</dbReference>
<dbReference type="InterPro" id="IPR009057">
    <property type="entry name" value="Homeodomain-like_sf"/>
</dbReference>
<feature type="compositionally biased region" description="Low complexity" evidence="2">
    <location>
        <begin position="69"/>
        <end position="89"/>
    </location>
</feature>
<dbReference type="GO" id="GO:0003677">
    <property type="term" value="F:DNA binding"/>
    <property type="evidence" value="ECO:0007669"/>
    <property type="project" value="UniProtKB-KW"/>
</dbReference>
<evidence type="ECO:0000313" key="4">
    <source>
        <dbReference type="EMBL" id="TDC83631.1"/>
    </source>
</evidence>
<organism evidence="4 5">
    <name type="scientific">Nonomuraea deserti</name>
    <dbReference type="NCBI Taxonomy" id="1848322"/>
    <lineage>
        <taxon>Bacteria</taxon>
        <taxon>Bacillati</taxon>
        <taxon>Actinomycetota</taxon>
        <taxon>Actinomycetes</taxon>
        <taxon>Streptosporangiales</taxon>
        <taxon>Streptosporangiaceae</taxon>
        <taxon>Nonomuraea</taxon>
    </lineage>
</organism>
<feature type="region of interest" description="Disordered" evidence="2">
    <location>
        <begin position="66"/>
        <end position="89"/>
    </location>
</feature>
<evidence type="ECO:0000259" key="3">
    <source>
        <dbReference type="Pfam" id="PF00440"/>
    </source>
</evidence>
<dbReference type="Proteomes" id="UP000295258">
    <property type="component" value="Unassembled WGS sequence"/>
</dbReference>
<name>A0A4R4TYH6_9ACTN</name>
<proteinExistence type="predicted"/>
<feature type="domain" description="HTH tetR-type" evidence="3">
    <location>
        <begin position="17"/>
        <end position="46"/>
    </location>
</feature>
<dbReference type="AlphaFoldDB" id="A0A4R4TYH6"/>
<dbReference type="Pfam" id="PF00440">
    <property type="entry name" value="TetR_N"/>
    <property type="match status" value="1"/>
</dbReference>
<protein>
    <submittedName>
        <fullName evidence="4">TetR family transcriptional regulator</fullName>
    </submittedName>
</protein>
<gene>
    <name evidence="4" type="ORF">E1292_49800</name>
</gene>
<accession>A0A4R4TYH6</accession>
<keyword evidence="1" id="KW-0238">DNA-binding</keyword>
<reference evidence="4 5" key="1">
    <citation type="submission" date="2019-03" db="EMBL/GenBank/DDBJ databases">
        <title>Draft genome sequences of novel Actinobacteria.</title>
        <authorList>
            <person name="Sahin N."/>
            <person name="Ay H."/>
            <person name="Saygin H."/>
        </authorList>
    </citation>
    <scope>NUCLEOTIDE SEQUENCE [LARGE SCALE GENOMIC DNA]</scope>
    <source>
        <strain evidence="4 5">KC310</strain>
    </source>
</reference>
<comment type="caution">
    <text evidence="4">The sequence shown here is derived from an EMBL/GenBank/DDBJ whole genome shotgun (WGS) entry which is preliminary data.</text>
</comment>
<keyword evidence="5" id="KW-1185">Reference proteome</keyword>
<sequence>MQRTGRRPGISTTREQIVAAAAASFSSLGYDGTSMRQVAADAGADRADPRVLAHDMLGSLTRKLGWTLPSYGRRSPPPSWSGSSSPATP</sequence>
<evidence type="ECO:0000256" key="1">
    <source>
        <dbReference type="ARBA" id="ARBA00023125"/>
    </source>
</evidence>
<evidence type="ECO:0000313" key="5">
    <source>
        <dbReference type="Proteomes" id="UP000295258"/>
    </source>
</evidence>
<dbReference type="Gene3D" id="1.10.10.60">
    <property type="entry name" value="Homeodomain-like"/>
    <property type="match status" value="1"/>
</dbReference>
<dbReference type="EMBL" id="SMKO01000358">
    <property type="protein sequence ID" value="TDC83631.1"/>
    <property type="molecule type" value="Genomic_DNA"/>
</dbReference>
<evidence type="ECO:0000256" key="2">
    <source>
        <dbReference type="SAM" id="MobiDB-lite"/>
    </source>
</evidence>
<dbReference type="InterPro" id="IPR001647">
    <property type="entry name" value="HTH_TetR"/>
</dbReference>